<sequence length="49" mass="5517">PVLQQQTAEVIRGFENTGLERARRWLEQNSTPVEPEDAEGPPLSQQARS</sequence>
<name>A0A382VVM7_9ZZZZ</name>
<proteinExistence type="predicted"/>
<evidence type="ECO:0000256" key="1">
    <source>
        <dbReference type="SAM" id="MobiDB-lite"/>
    </source>
</evidence>
<protein>
    <submittedName>
        <fullName evidence="2">Uncharacterized protein</fullName>
    </submittedName>
</protein>
<feature type="region of interest" description="Disordered" evidence="1">
    <location>
        <begin position="13"/>
        <end position="49"/>
    </location>
</feature>
<evidence type="ECO:0000313" key="2">
    <source>
        <dbReference type="EMBL" id="SVD50562.1"/>
    </source>
</evidence>
<organism evidence="2">
    <name type="scientific">marine metagenome</name>
    <dbReference type="NCBI Taxonomy" id="408172"/>
    <lineage>
        <taxon>unclassified sequences</taxon>
        <taxon>metagenomes</taxon>
        <taxon>ecological metagenomes</taxon>
    </lineage>
</organism>
<accession>A0A382VVM7</accession>
<reference evidence="2" key="1">
    <citation type="submission" date="2018-05" db="EMBL/GenBank/DDBJ databases">
        <authorList>
            <person name="Lanie J.A."/>
            <person name="Ng W.-L."/>
            <person name="Kazmierczak K.M."/>
            <person name="Andrzejewski T.M."/>
            <person name="Davidsen T.M."/>
            <person name="Wayne K.J."/>
            <person name="Tettelin H."/>
            <person name="Glass J.I."/>
            <person name="Rusch D."/>
            <person name="Podicherti R."/>
            <person name="Tsui H.-C.T."/>
            <person name="Winkler M.E."/>
        </authorList>
    </citation>
    <scope>NUCLEOTIDE SEQUENCE</scope>
</reference>
<feature type="non-terminal residue" evidence="2">
    <location>
        <position position="1"/>
    </location>
</feature>
<dbReference type="EMBL" id="UINC01154980">
    <property type="protein sequence ID" value="SVD50562.1"/>
    <property type="molecule type" value="Genomic_DNA"/>
</dbReference>
<gene>
    <name evidence="2" type="ORF">METZ01_LOCUS403416</name>
</gene>
<dbReference type="AlphaFoldDB" id="A0A382VVM7"/>